<dbReference type="PROSITE" id="PS00723">
    <property type="entry name" value="POLYPRENYL_SYNTHASE_1"/>
    <property type="match status" value="1"/>
</dbReference>
<organism evidence="13 14">
    <name type="scientific">Isachenkonia alkalipeptolytica</name>
    <dbReference type="NCBI Taxonomy" id="2565777"/>
    <lineage>
        <taxon>Bacteria</taxon>
        <taxon>Bacillati</taxon>
        <taxon>Bacillota</taxon>
        <taxon>Clostridia</taxon>
        <taxon>Eubacteriales</taxon>
        <taxon>Clostridiaceae</taxon>
        <taxon>Isachenkonia</taxon>
    </lineage>
</organism>
<reference evidence="13 14" key="1">
    <citation type="submission" date="2019-04" db="EMBL/GenBank/DDBJ databases">
        <title>Isachenkonia alkalipeptolytica gen. nov. sp. nov. a new anaerobic, alkiliphilic organothrophic bacterium capable to reduce synthesized ferrihydrite isolated from a soda lake.</title>
        <authorList>
            <person name="Toshchakov S.V."/>
            <person name="Zavarzina D.G."/>
            <person name="Zhilina T.N."/>
            <person name="Kostrikina N.A."/>
            <person name="Kublanov I.V."/>
        </authorList>
    </citation>
    <scope>NUCLEOTIDE SEQUENCE [LARGE SCALE GENOMIC DNA]</scope>
    <source>
        <strain evidence="13 14">Z-1701</strain>
    </source>
</reference>
<dbReference type="NCBIfam" id="NF045485">
    <property type="entry name" value="FPPsyn"/>
    <property type="match status" value="1"/>
</dbReference>
<keyword evidence="5 12" id="KW-0808">Transferase</keyword>
<dbReference type="AlphaFoldDB" id="A0AA44BEB5"/>
<gene>
    <name evidence="13" type="ORF">ISALK_09735</name>
</gene>
<protein>
    <recommendedName>
        <fullName evidence="4">Farnesyl diphosphate synthase</fullName>
        <ecNumber evidence="3">2.5.1.10</ecNumber>
    </recommendedName>
    <alternativeName>
        <fullName evidence="10">(2E,6E)-farnesyl diphosphate synthase</fullName>
    </alternativeName>
    <alternativeName>
        <fullName evidence="9">Geranyltranstransferase</fullName>
    </alternativeName>
</protein>
<evidence type="ECO:0000313" key="14">
    <source>
        <dbReference type="Proteomes" id="UP000449710"/>
    </source>
</evidence>
<dbReference type="PANTHER" id="PTHR43281:SF1">
    <property type="entry name" value="FARNESYL DIPHOSPHATE SYNTHASE"/>
    <property type="match status" value="1"/>
</dbReference>
<dbReference type="EMBL" id="SUMG01000011">
    <property type="protein sequence ID" value="NBG88782.1"/>
    <property type="molecule type" value="Genomic_DNA"/>
</dbReference>
<dbReference type="Proteomes" id="UP000449710">
    <property type="component" value="Unassembled WGS sequence"/>
</dbReference>
<dbReference type="SUPFAM" id="SSF48576">
    <property type="entry name" value="Terpenoid synthases"/>
    <property type="match status" value="1"/>
</dbReference>
<proteinExistence type="inferred from homology"/>
<evidence type="ECO:0000256" key="7">
    <source>
        <dbReference type="ARBA" id="ARBA00022842"/>
    </source>
</evidence>
<keyword evidence="8" id="KW-0414">Isoprene biosynthesis</keyword>
<evidence type="ECO:0000256" key="11">
    <source>
        <dbReference type="ARBA" id="ARBA00049399"/>
    </source>
</evidence>
<dbReference type="SFLD" id="SFLDG01017">
    <property type="entry name" value="Polyprenyl_Transferase_Like"/>
    <property type="match status" value="1"/>
</dbReference>
<sequence length="293" mass="32619">MKETLKEYNELVDEELKKYLKVQDENSRIVYEAMQYSIFAGGKRLRPVLLMATHELFNDKHSEALPFAAAIEMIHTYSLIHDDLPAMDNDDYRRGKLTNHKVFGEGIAILAGDGLLNKAYELLLTEIVEAQDPTLPAKAAKTIGDAAGVKGMIGGQVADIISENQEISAKDLDYIHAHKTGALIEAAMVSGAIISGAQPKDIANIRRVGKNLGLAFQIKDDILDIIGDEKQLGKQIGSDEAKEKSTYPKLYGLDACKKMIQELTEESNEILDYYLPKSDFLKKLNNYLMDREN</sequence>
<keyword evidence="6" id="KW-0479">Metal-binding</keyword>
<dbReference type="GO" id="GO:0005737">
    <property type="term" value="C:cytoplasm"/>
    <property type="evidence" value="ECO:0007669"/>
    <property type="project" value="UniProtKB-ARBA"/>
</dbReference>
<dbReference type="PROSITE" id="PS00444">
    <property type="entry name" value="POLYPRENYL_SYNTHASE_2"/>
    <property type="match status" value="1"/>
</dbReference>
<evidence type="ECO:0000256" key="2">
    <source>
        <dbReference type="ARBA" id="ARBA00006706"/>
    </source>
</evidence>
<comment type="similarity">
    <text evidence="2 12">Belongs to the FPP/GGPP synthase family.</text>
</comment>
<dbReference type="RefSeq" id="WP_160721744.1">
    <property type="nucleotide sequence ID" value="NZ_SUMG01000011.1"/>
</dbReference>
<evidence type="ECO:0000256" key="8">
    <source>
        <dbReference type="ARBA" id="ARBA00023229"/>
    </source>
</evidence>
<dbReference type="GO" id="GO:0004337">
    <property type="term" value="F:(2E,6E)-farnesyl diphosphate synthase activity"/>
    <property type="evidence" value="ECO:0007669"/>
    <property type="project" value="UniProtKB-EC"/>
</dbReference>
<evidence type="ECO:0000256" key="1">
    <source>
        <dbReference type="ARBA" id="ARBA00001946"/>
    </source>
</evidence>
<name>A0AA44BEB5_9CLOT</name>
<evidence type="ECO:0000256" key="12">
    <source>
        <dbReference type="RuleBase" id="RU004466"/>
    </source>
</evidence>
<dbReference type="GO" id="GO:0046872">
    <property type="term" value="F:metal ion binding"/>
    <property type="evidence" value="ECO:0007669"/>
    <property type="project" value="UniProtKB-KW"/>
</dbReference>
<dbReference type="Pfam" id="PF00348">
    <property type="entry name" value="polyprenyl_synt"/>
    <property type="match status" value="1"/>
</dbReference>
<dbReference type="InterPro" id="IPR008949">
    <property type="entry name" value="Isoprenoid_synthase_dom_sf"/>
</dbReference>
<comment type="catalytic activity">
    <reaction evidence="11">
        <text>isopentenyl diphosphate + (2E)-geranyl diphosphate = (2E,6E)-farnesyl diphosphate + diphosphate</text>
        <dbReference type="Rhea" id="RHEA:19361"/>
        <dbReference type="ChEBI" id="CHEBI:33019"/>
        <dbReference type="ChEBI" id="CHEBI:58057"/>
        <dbReference type="ChEBI" id="CHEBI:128769"/>
        <dbReference type="ChEBI" id="CHEBI:175763"/>
        <dbReference type="EC" id="2.5.1.10"/>
    </reaction>
</comment>
<comment type="caution">
    <text evidence="13">The sequence shown here is derived from an EMBL/GenBank/DDBJ whole genome shotgun (WGS) entry which is preliminary data.</text>
</comment>
<dbReference type="FunFam" id="1.10.600.10:FF:000001">
    <property type="entry name" value="Geranylgeranyl diphosphate synthase"/>
    <property type="match status" value="1"/>
</dbReference>
<keyword evidence="14" id="KW-1185">Reference proteome</keyword>
<accession>A0AA44BEB5</accession>
<dbReference type="Gene3D" id="1.10.600.10">
    <property type="entry name" value="Farnesyl Diphosphate Synthase"/>
    <property type="match status" value="1"/>
</dbReference>
<dbReference type="SFLD" id="SFLDS00005">
    <property type="entry name" value="Isoprenoid_Synthase_Type_I"/>
    <property type="match status" value="1"/>
</dbReference>
<dbReference type="EC" id="2.5.1.10" evidence="3"/>
<dbReference type="InterPro" id="IPR033749">
    <property type="entry name" value="Polyprenyl_synt_CS"/>
</dbReference>
<keyword evidence="7" id="KW-0460">Magnesium</keyword>
<evidence type="ECO:0000256" key="4">
    <source>
        <dbReference type="ARBA" id="ARBA00015100"/>
    </source>
</evidence>
<evidence type="ECO:0000256" key="3">
    <source>
        <dbReference type="ARBA" id="ARBA00012439"/>
    </source>
</evidence>
<evidence type="ECO:0000313" key="13">
    <source>
        <dbReference type="EMBL" id="NBG88782.1"/>
    </source>
</evidence>
<dbReference type="CDD" id="cd00685">
    <property type="entry name" value="Trans_IPPS_HT"/>
    <property type="match status" value="1"/>
</dbReference>
<evidence type="ECO:0000256" key="6">
    <source>
        <dbReference type="ARBA" id="ARBA00022723"/>
    </source>
</evidence>
<dbReference type="InterPro" id="IPR000092">
    <property type="entry name" value="Polyprenyl_synt"/>
</dbReference>
<evidence type="ECO:0000256" key="10">
    <source>
        <dbReference type="ARBA" id="ARBA00032873"/>
    </source>
</evidence>
<dbReference type="PANTHER" id="PTHR43281">
    <property type="entry name" value="FARNESYL DIPHOSPHATE SYNTHASE"/>
    <property type="match status" value="1"/>
</dbReference>
<dbReference type="GO" id="GO:0016114">
    <property type="term" value="P:terpenoid biosynthetic process"/>
    <property type="evidence" value="ECO:0007669"/>
    <property type="project" value="UniProtKB-ARBA"/>
</dbReference>
<comment type="cofactor">
    <cofactor evidence="1">
        <name>Mg(2+)</name>
        <dbReference type="ChEBI" id="CHEBI:18420"/>
    </cofactor>
</comment>
<evidence type="ECO:0000256" key="9">
    <source>
        <dbReference type="ARBA" id="ARBA00032380"/>
    </source>
</evidence>
<dbReference type="InterPro" id="IPR053378">
    <property type="entry name" value="Prenyl_diphosphate_synthase"/>
</dbReference>
<evidence type="ECO:0000256" key="5">
    <source>
        <dbReference type="ARBA" id="ARBA00022679"/>
    </source>
</evidence>